<feature type="region of interest" description="Disordered" evidence="1">
    <location>
        <begin position="245"/>
        <end position="295"/>
    </location>
</feature>
<dbReference type="Proteomes" id="UP000011740">
    <property type="component" value="Unassembled WGS sequence"/>
</dbReference>
<dbReference type="PATRIC" id="fig|1223523.3.peg.655"/>
<evidence type="ECO:0000313" key="3">
    <source>
        <dbReference type="Proteomes" id="UP000011740"/>
    </source>
</evidence>
<proteinExistence type="predicted"/>
<dbReference type="EMBL" id="AORZ01000005">
    <property type="protein sequence ID" value="EMF01995.1"/>
    <property type="molecule type" value="Genomic_DNA"/>
</dbReference>
<evidence type="ECO:0000313" key="2">
    <source>
        <dbReference type="EMBL" id="EMF01995.1"/>
    </source>
</evidence>
<protein>
    <recommendedName>
        <fullName evidence="4">4'-phosphopantetheinyl transferase</fullName>
    </recommendedName>
</protein>
<comment type="caution">
    <text evidence="2">The sequence shown here is derived from an EMBL/GenBank/DDBJ whole genome shotgun (WGS) entry which is preliminary data.</text>
</comment>
<reference evidence="2 3" key="1">
    <citation type="journal article" date="2013" name="Genome Announc.">
        <title>Whole-Genome Shotgun Assembly and Analysis of the Genome of Streptomyces mobaraensis DSM 40847, a Strain for Industrial Production of Microbial Transglutaminase.</title>
        <authorList>
            <person name="Yang H."/>
            <person name="He T."/>
            <person name="Wu W."/>
            <person name="Zhu W."/>
            <person name="Lu B."/>
            <person name="Sun W."/>
        </authorList>
    </citation>
    <scope>NUCLEOTIDE SEQUENCE [LARGE SCALE GENOMIC DNA]</scope>
    <source>
        <strain evidence="2 3">DSM 40847</strain>
    </source>
</reference>
<organism evidence="2 3">
    <name type="scientific">Streptomyces mobaraensis (strain ATCC 29032 / DSM 40847 / JCM 4168 / NBRC 13819 / NCIMB 11159 / IPCR 16-22)</name>
    <dbReference type="NCBI Taxonomy" id="1223523"/>
    <lineage>
        <taxon>Bacteria</taxon>
        <taxon>Bacillati</taxon>
        <taxon>Actinomycetota</taxon>
        <taxon>Actinomycetes</taxon>
        <taxon>Kitasatosporales</taxon>
        <taxon>Streptomycetaceae</taxon>
        <taxon>Streptomyces</taxon>
    </lineage>
</organism>
<gene>
    <name evidence="2" type="ORF">H340_03199</name>
</gene>
<dbReference type="eggNOG" id="COG2977">
    <property type="taxonomic scope" value="Bacteria"/>
</dbReference>
<feature type="compositionally biased region" description="Pro residues" evidence="1">
    <location>
        <begin position="220"/>
        <end position="230"/>
    </location>
</feature>
<dbReference type="AlphaFoldDB" id="M3BQL1"/>
<evidence type="ECO:0000256" key="1">
    <source>
        <dbReference type="SAM" id="MobiDB-lite"/>
    </source>
</evidence>
<dbReference type="RefSeq" id="WP_004939255.1">
    <property type="nucleotide sequence ID" value="NZ_AORZ01000005.1"/>
</dbReference>
<feature type="compositionally biased region" description="Low complexity" evidence="1">
    <location>
        <begin position="261"/>
        <end position="277"/>
    </location>
</feature>
<dbReference type="STRING" id="1223523.H340_03199"/>
<feature type="region of interest" description="Disordered" evidence="1">
    <location>
        <begin position="172"/>
        <end position="233"/>
    </location>
</feature>
<name>M3BQL1_STRM1</name>
<sequence length="295" mass="29915">MIPAEERTGTLYVRLTAAPRLPRDAFGRRSSPPGRVLLRAAAGAAAGLHQPPERLPDGRWHWPDSGWRGSVSHTGALGLVALARGVWVGADVQEHRERPAALRWLARVLGRPPGAVATVREWTEVEALLKARGTAGVRPERLDPLPGWRPGWRDAGGGWWLWSGTLAGAGFDCHSGPGPGPGPDSGSGPGLGSGLGPGLGRGPGPDSGSGPGLGSGLGPGPRPGPGPGPCPETYVALAARAPLAVRPLPPYDGDGHPAFPAVPSGADGPGDPAGPASLTGPAGPRSPSRTKGTQR</sequence>
<feature type="compositionally biased region" description="Gly residues" evidence="1">
    <location>
        <begin position="183"/>
        <end position="219"/>
    </location>
</feature>
<accession>M3BQL1</accession>
<evidence type="ECO:0008006" key="4">
    <source>
        <dbReference type="Google" id="ProtNLM"/>
    </source>
</evidence>